<gene>
    <name evidence="1" type="ORF">SAMD00020551_1781</name>
</gene>
<protein>
    <recommendedName>
        <fullName evidence="3">Late competence protein ComGG</fullName>
    </recommendedName>
</protein>
<keyword evidence="2" id="KW-1185">Reference proteome</keyword>
<dbReference type="InterPro" id="IPR020372">
    <property type="entry name" value="Competence_ComGG"/>
</dbReference>
<sequence length="113" mass="13015">MIFLLLISFYLLILTENYLAGKRFAKETETIRLQEYYMLCSVKQAEAMLRDRLLPDSGIMNYEFGNVTFQKQALSGSVEEVTFNLKLDSGEKALGIGQYDKVTGAMVRWREKN</sequence>
<proteinExistence type="predicted"/>
<dbReference type="EMBL" id="BASE01000038">
    <property type="protein sequence ID" value="GAM13636.1"/>
    <property type="molecule type" value="Genomic_DNA"/>
</dbReference>
<evidence type="ECO:0008006" key="3">
    <source>
        <dbReference type="Google" id="ProtNLM"/>
    </source>
</evidence>
<dbReference type="AlphaFoldDB" id="A0A0A8X658"/>
<dbReference type="OrthoDB" id="2933258at2"/>
<accession>A0A0A8X658</accession>
<evidence type="ECO:0000313" key="1">
    <source>
        <dbReference type="EMBL" id="GAM13636.1"/>
    </source>
</evidence>
<dbReference type="STRING" id="1321606.SAMD00020551_1781"/>
<comment type="caution">
    <text evidence="1">The sequence shown here is derived from an EMBL/GenBank/DDBJ whole genome shotgun (WGS) entry which is preliminary data.</text>
</comment>
<reference evidence="1 2" key="1">
    <citation type="submission" date="2013-06" db="EMBL/GenBank/DDBJ databases">
        <title>Whole genome shotgun sequence of Bacillus selenatarsenatis SF-1.</title>
        <authorList>
            <person name="Kuroda M."/>
            <person name="Sei K."/>
            <person name="Yamashita M."/>
            <person name="Ike M."/>
        </authorList>
    </citation>
    <scope>NUCLEOTIDE SEQUENCE [LARGE SCALE GENOMIC DNA]</scope>
    <source>
        <strain evidence="1 2">SF-1</strain>
    </source>
</reference>
<evidence type="ECO:0000313" key="2">
    <source>
        <dbReference type="Proteomes" id="UP000031014"/>
    </source>
</evidence>
<organism evidence="1 2">
    <name type="scientific">Mesobacillus selenatarsenatis (strain DSM 18680 / JCM 14380 / FERM P-15431 / SF-1)</name>
    <dbReference type="NCBI Taxonomy" id="1321606"/>
    <lineage>
        <taxon>Bacteria</taxon>
        <taxon>Bacillati</taxon>
        <taxon>Bacillota</taxon>
        <taxon>Bacilli</taxon>
        <taxon>Bacillales</taxon>
        <taxon>Bacillaceae</taxon>
        <taxon>Mesobacillus</taxon>
    </lineage>
</organism>
<dbReference type="Pfam" id="PF14173">
    <property type="entry name" value="ComGG"/>
    <property type="match status" value="1"/>
</dbReference>
<dbReference type="Proteomes" id="UP000031014">
    <property type="component" value="Unassembled WGS sequence"/>
</dbReference>
<name>A0A0A8X658_MESS1</name>